<evidence type="ECO:0000313" key="1">
    <source>
        <dbReference type="EMBL" id="KAF9481339.1"/>
    </source>
</evidence>
<sequence>MYRTPTILARGTAAYKDPRVFQRLALDRVSAQFAANCSEAFKEEQQLQLEDGAGDSEKAAIFTTEVLASLFRHVEGFTDSSDTQTEHTLQSSKTWRFSKGCSSFVLLERPPSQESTTTKDYLLSKHALSFCVANSPPHLNLKLEESLKYIVNQAQKCAGFHLSSQDSQLFSVVLVAFQSTFCVTMFDRIGMTLSPIHNLWDDMEKFICIVRSLTCLLSPFELGRVVSLPLQQHTRRSRGSSALLSSFELGRDSFVVSSPPQQHTHWSRSIETCNAAPLQPVLDIRRRPLLAYTSEKELLLGMHSTVRVHQSLYQRGVSLRRITAGRVMLASHSSEGILMDLDIVNAGSKDDFMAARSSDSASAKPESQQDIESFINVLSYTVAKRALLDADKQSDFDPATLYRLRSQLQVLGSITSRQAWWLLKFPSMFPMCFSSSIIDLFASLSKFLLSYKGDDPQKITHEGLLRLLDNAIGKMN</sequence>
<name>A0A9P5Z583_9AGAR</name>
<reference evidence="1" key="1">
    <citation type="submission" date="2020-11" db="EMBL/GenBank/DDBJ databases">
        <authorList>
            <consortium name="DOE Joint Genome Institute"/>
            <person name="Ahrendt S."/>
            <person name="Riley R."/>
            <person name="Andreopoulos W."/>
            <person name="Labutti K."/>
            <person name="Pangilinan J."/>
            <person name="Ruiz-Duenas F.J."/>
            <person name="Barrasa J.M."/>
            <person name="Sanchez-Garcia M."/>
            <person name="Camarero S."/>
            <person name="Miyauchi S."/>
            <person name="Serrano A."/>
            <person name="Linde D."/>
            <person name="Babiker R."/>
            <person name="Drula E."/>
            <person name="Ayuso-Fernandez I."/>
            <person name="Pacheco R."/>
            <person name="Padilla G."/>
            <person name="Ferreira P."/>
            <person name="Barriuso J."/>
            <person name="Kellner H."/>
            <person name="Castanera R."/>
            <person name="Alfaro M."/>
            <person name="Ramirez L."/>
            <person name="Pisabarro A.G."/>
            <person name="Kuo A."/>
            <person name="Tritt A."/>
            <person name="Lipzen A."/>
            <person name="He G."/>
            <person name="Yan M."/>
            <person name="Ng V."/>
            <person name="Cullen D."/>
            <person name="Martin F."/>
            <person name="Rosso M.-N."/>
            <person name="Henrissat B."/>
            <person name="Hibbett D."/>
            <person name="Martinez A.T."/>
            <person name="Grigoriev I.V."/>
        </authorList>
    </citation>
    <scope>NUCLEOTIDE SEQUENCE</scope>
    <source>
        <strain evidence="1">CIRM-BRFM 674</strain>
    </source>
</reference>
<dbReference type="EMBL" id="MU155180">
    <property type="protein sequence ID" value="KAF9481339.1"/>
    <property type="molecule type" value="Genomic_DNA"/>
</dbReference>
<dbReference type="Proteomes" id="UP000807469">
    <property type="component" value="Unassembled WGS sequence"/>
</dbReference>
<accession>A0A9P5Z583</accession>
<keyword evidence="2" id="KW-1185">Reference proteome</keyword>
<gene>
    <name evidence="1" type="ORF">BDN70DRAFT_549838</name>
</gene>
<comment type="caution">
    <text evidence="1">The sequence shown here is derived from an EMBL/GenBank/DDBJ whole genome shotgun (WGS) entry which is preliminary data.</text>
</comment>
<organism evidence="1 2">
    <name type="scientific">Pholiota conissans</name>
    <dbReference type="NCBI Taxonomy" id="109636"/>
    <lineage>
        <taxon>Eukaryota</taxon>
        <taxon>Fungi</taxon>
        <taxon>Dikarya</taxon>
        <taxon>Basidiomycota</taxon>
        <taxon>Agaricomycotina</taxon>
        <taxon>Agaricomycetes</taxon>
        <taxon>Agaricomycetidae</taxon>
        <taxon>Agaricales</taxon>
        <taxon>Agaricineae</taxon>
        <taxon>Strophariaceae</taxon>
        <taxon>Pholiota</taxon>
    </lineage>
</organism>
<proteinExistence type="predicted"/>
<protein>
    <submittedName>
        <fullName evidence="1">Uncharacterized protein</fullName>
    </submittedName>
</protein>
<dbReference type="AlphaFoldDB" id="A0A9P5Z583"/>
<evidence type="ECO:0000313" key="2">
    <source>
        <dbReference type="Proteomes" id="UP000807469"/>
    </source>
</evidence>